<reference evidence="1" key="1">
    <citation type="submission" date="2009-01" db="EMBL/GenBank/DDBJ databases">
        <title>Complete sequence of plasmid1 Cyanothece sp. PCC 7425.</title>
        <authorList>
            <consortium name="US DOE Joint Genome Institute"/>
            <person name="Lucas S."/>
            <person name="Copeland A."/>
            <person name="Lapidus A."/>
            <person name="Glavina del Rio T."/>
            <person name="Dalin E."/>
            <person name="Tice H."/>
            <person name="Bruce D."/>
            <person name="Goodwin L."/>
            <person name="Pitluck S."/>
            <person name="Sims D."/>
            <person name="Meineke L."/>
            <person name="Brettin T."/>
            <person name="Detter J.C."/>
            <person name="Han C."/>
            <person name="Larimer F."/>
            <person name="Land M."/>
            <person name="Hauser L."/>
            <person name="Kyrpides N."/>
            <person name="Ovchinnikova G."/>
            <person name="Liberton M."/>
            <person name="Stoeckel J."/>
            <person name="Banerjee A."/>
            <person name="Singh A."/>
            <person name="Page L."/>
            <person name="Sato H."/>
            <person name="Zhao L."/>
            <person name="Sherman L."/>
            <person name="Pakrasi H."/>
            <person name="Richardson P."/>
        </authorList>
    </citation>
    <scope>NUCLEOTIDE SEQUENCE</scope>
    <source>
        <strain evidence="1">PCC 7425</strain>
        <plasmid evidence="1">pP742501</plasmid>
    </source>
</reference>
<evidence type="ECO:0000313" key="1">
    <source>
        <dbReference type="EMBL" id="ACL47616.1"/>
    </source>
</evidence>
<dbReference type="EMBL" id="CP001345">
    <property type="protein sequence ID" value="ACL47616.1"/>
    <property type="molecule type" value="Genomic_DNA"/>
</dbReference>
<dbReference type="KEGG" id="cyn:Cyan7425_5357"/>
<proteinExistence type="predicted"/>
<organism evidence="1">
    <name type="scientific">Cyanothece sp. (strain PCC 7425 / ATCC 29141)</name>
    <dbReference type="NCBI Taxonomy" id="395961"/>
    <lineage>
        <taxon>Bacteria</taxon>
        <taxon>Bacillati</taxon>
        <taxon>Cyanobacteriota</taxon>
        <taxon>Cyanophyceae</taxon>
        <taxon>Gomontiellales</taxon>
        <taxon>Cyanothecaceae</taxon>
        <taxon>Cyanothece</taxon>
    </lineage>
</organism>
<geneLocation type="plasmid" evidence="1">
    <name>pP742501</name>
</geneLocation>
<accession>B8HYW8</accession>
<protein>
    <submittedName>
        <fullName evidence="1">Uncharacterized protein</fullName>
    </submittedName>
</protein>
<gene>
    <name evidence="1" type="ordered locus">Cyan7425_5357</name>
</gene>
<dbReference type="AlphaFoldDB" id="B8HYW8"/>
<dbReference type="OrthoDB" id="8231875at2"/>
<dbReference type="HOGENOM" id="CLU_1576572_0_0_3"/>
<name>B8HYW8_CYAP4</name>
<sequence length="163" mass="18100">MQTTHAFAILAPVPEMHLVSGLEAIAAQLDSDVLQPGQFPKVAFGSMDFEVFARANELRGDRAVEVFIYASHTQGNQPLHPEVTWRGLYAGVVGSRRGRYPGNSIYRPKSTATDSPTWAVFWEVRELELLKTPIVIGSLRGMGKKTNYQARFIPEGPLLIDYP</sequence>
<keyword evidence="1" id="KW-0614">Plasmid</keyword>